<dbReference type="NCBIfam" id="NF001222">
    <property type="entry name" value="PRK00199.1"/>
    <property type="match status" value="1"/>
</dbReference>
<dbReference type="Proteomes" id="UP000528322">
    <property type="component" value="Unassembled WGS sequence"/>
</dbReference>
<dbReference type="SUPFAM" id="SSF47729">
    <property type="entry name" value="IHF-like DNA-binding proteins"/>
    <property type="match status" value="1"/>
</dbReference>
<dbReference type="InterPro" id="IPR020816">
    <property type="entry name" value="Histone-like_DNA-bd_CS"/>
</dbReference>
<dbReference type="Gene3D" id="4.10.520.10">
    <property type="entry name" value="IHF-like DNA-binding proteins"/>
    <property type="match status" value="1"/>
</dbReference>
<dbReference type="CDD" id="cd13836">
    <property type="entry name" value="IHF_B"/>
    <property type="match status" value="1"/>
</dbReference>
<sequence length="93" mass="10453">MTKADLVERICAKTDTVNKKQAEAVVNSLFECIIDALEDGDKVELRGFGSFKTRERGPREGRNPKTGDKVSVPSKRVPYFKPGKELRERVDLS</sequence>
<dbReference type="AlphaFoldDB" id="A0A7W8DGF5"/>
<evidence type="ECO:0000313" key="5">
    <source>
        <dbReference type="EMBL" id="MBB5021183.1"/>
    </source>
</evidence>
<keyword evidence="6" id="KW-1185">Reference proteome</keyword>
<protein>
    <submittedName>
        <fullName evidence="5">Integration host factor subunit beta</fullName>
    </submittedName>
</protein>
<evidence type="ECO:0000313" key="6">
    <source>
        <dbReference type="Proteomes" id="UP000528322"/>
    </source>
</evidence>
<dbReference type="SMART" id="SM00411">
    <property type="entry name" value="BHL"/>
    <property type="match status" value="1"/>
</dbReference>
<keyword evidence="2" id="KW-0238">DNA-binding</keyword>
<organism evidence="5 6">
    <name type="scientific">Desulfurispira natronophila</name>
    <dbReference type="NCBI Taxonomy" id="682562"/>
    <lineage>
        <taxon>Bacteria</taxon>
        <taxon>Pseudomonadati</taxon>
        <taxon>Chrysiogenota</taxon>
        <taxon>Chrysiogenia</taxon>
        <taxon>Chrysiogenales</taxon>
        <taxon>Chrysiogenaceae</taxon>
        <taxon>Desulfurispira</taxon>
    </lineage>
</organism>
<dbReference type="InterPro" id="IPR010992">
    <property type="entry name" value="IHF-like_DNA-bd_dom_sf"/>
</dbReference>
<evidence type="ECO:0000256" key="3">
    <source>
        <dbReference type="RuleBase" id="RU003939"/>
    </source>
</evidence>
<dbReference type="GO" id="GO:0030527">
    <property type="term" value="F:structural constituent of chromatin"/>
    <property type="evidence" value="ECO:0007669"/>
    <property type="project" value="InterPro"/>
</dbReference>
<dbReference type="PRINTS" id="PR01727">
    <property type="entry name" value="DNABINDINGHU"/>
</dbReference>
<evidence type="ECO:0000256" key="1">
    <source>
        <dbReference type="ARBA" id="ARBA00010529"/>
    </source>
</evidence>
<dbReference type="EMBL" id="JACHID010000002">
    <property type="protein sequence ID" value="MBB5021183.1"/>
    <property type="molecule type" value="Genomic_DNA"/>
</dbReference>
<dbReference type="PANTHER" id="PTHR33175:SF5">
    <property type="entry name" value="INTEGRATION HOST FACTOR SUBUNIT BETA"/>
    <property type="match status" value="1"/>
</dbReference>
<dbReference type="RefSeq" id="WP_183729383.1">
    <property type="nucleotide sequence ID" value="NZ_JACHID010000002.1"/>
</dbReference>
<feature type="region of interest" description="Disordered" evidence="4">
    <location>
        <begin position="52"/>
        <end position="78"/>
    </location>
</feature>
<dbReference type="Pfam" id="PF00216">
    <property type="entry name" value="Bac_DNA_binding"/>
    <property type="match status" value="1"/>
</dbReference>
<dbReference type="PROSITE" id="PS00045">
    <property type="entry name" value="HISTONE_LIKE"/>
    <property type="match status" value="1"/>
</dbReference>
<accession>A0A7W8DGF5</accession>
<evidence type="ECO:0000256" key="2">
    <source>
        <dbReference type="ARBA" id="ARBA00023125"/>
    </source>
</evidence>
<comment type="caution">
    <text evidence="5">The sequence shown here is derived from an EMBL/GenBank/DDBJ whole genome shotgun (WGS) entry which is preliminary data.</text>
</comment>
<dbReference type="GO" id="GO:0003677">
    <property type="term" value="F:DNA binding"/>
    <property type="evidence" value="ECO:0007669"/>
    <property type="project" value="UniProtKB-KW"/>
</dbReference>
<dbReference type="PANTHER" id="PTHR33175">
    <property type="entry name" value="DNA-BINDING PROTEIN HU"/>
    <property type="match status" value="1"/>
</dbReference>
<feature type="compositionally biased region" description="Basic and acidic residues" evidence="4">
    <location>
        <begin position="52"/>
        <end position="68"/>
    </location>
</feature>
<dbReference type="InterPro" id="IPR000119">
    <property type="entry name" value="Hist_DNA-bd"/>
</dbReference>
<dbReference type="GO" id="GO:0005829">
    <property type="term" value="C:cytosol"/>
    <property type="evidence" value="ECO:0007669"/>
    <property type="project" value="TreeGrafter"/>
</dbReference>
<reference evidence="5 6" key="1">
    <citation type="submission" date="2020-08" db="EMBL/GenBank/DDBJ databases">
        <title>Genomic Encyclopedia of Type Strains, Phase IV (KMG-IV): sequencing the most valuable type-strain genomes for metagenomic binning, comparative biology and taxonomic classification.</title>
        <authorList>
            <person name="Goeker M."/>
        </authorList>
    </citation>
    <scope>NUCLEOTIDE SEQUENCE [LARGE SCALE GENOMIC DNA]</scope>
    <source>
        <strain evidence="5 6">DSM 22071</strain>
    </source>
</reference>
<proteinExistence type="inferred from homology"/>
<gene>
    <name evidence="5" type="ORF">HNR37_000489</name>
</gene>
<comment type="similarity">
    <text evidence="1 3">Belongs to the bacterial histone-like protein family.</text>
</comment>
<evidence type="ECO:0000256" key="4">
    <source>
        <dbReference type="SAM" id="MobiDB-lite"/>
    </source>
</evidence>
<name>A0A7W8DGF5_9BACT</name>